<reference evidence="2 3" key="1">
    <citation type="journal article" date="2023" name="Sci. Data">
        <title>Genome assembly of the Korean intertidal mud-creeper Batillaria attramentaria.</title>
        <authorList>
            <person name="Patra A.K."/>
            <person name="Ho P.T."/>
            <person name="Jun S."/>
            <person name="Lee S.J."/>
            <person name="Kim Y."/>
            <person name="Won Y.J."/>
        </authorList>
    </citation>
    <scope>NUCLEOTIDE SEQUENCE [LARGE SCALE GENOMIC DNA]</scope>
    <source>
        <strain evidence="2">Wonlab-2016</strain>
    </source>
</reference>
<dbReference type="Proteomes" id="UP001519460">
    <property type="component" value="Unassembled WGS sequence"/>
</dbReference>
<evidence type="ECO:0000313" key="3">
    <source>
        <dbReference type="Proteomes" id="UP001519460"/>
    </source>
</evidence>
<dbReference type="EMBL" id="JACVVK020000218">
    <property type="protein sequence ID" value="KAK7483969.1"/>
    <property type="molecule type" value="Genomic_DNA"/>
</dbReference>
<feature type="region of interest" description="Disordered" evidence="1">
    <location>
        <begin position="630"/>
        <end position="653"/>
    </location>
</feature>
<sequence>MGDEKCSKQIKTMKDTGISKLQLLEKYPDLHKRSFCAPLCHFNQLHQCQHSSKRFFIYETKPEQDSIRRGEEAHQRVLISLQKLCEGDVCDNGPGILCPMFIINNVSFGHFMSGHKEKNRKTPRGETDILILHKLFGIISLEIKAVGDIKKADPKDRDKCIVNVLRKILKNFEDKVCWGRDVSNILNITTHLTMILAFPNLAREDLRRVLRHNPQIKQELLQKLGTENLEHRVVCKEELPPQYQSQSPEHHKTKLRQWWTDFHTSLGSSPPLTDEEYERCVASFIGPKSKITVWSPWDKRETTSKLRLVSTPGDSLHITGERYAEYVLHPDQLAAYGSAKEYLYFTGYAVILSTSVENVTQPIAFDIEERVRKNLQGFVADPNSLVFCSNSSRNPSLVTEEVELLLKTNGIDRNSVCFVVDEVTDDTSRTIIKALRKTFREACIWTAGPWPGNKPKDFHMIQMETCLRCPPAIQWILQQTEKSCGESKYRYCLSSTEGDFSLPSDGPPVKWLSHGGHSGRVVDCAACGHALGRYLVQELHISKSSAKDSGSHKLHFRDILITTCGASLKKTAFVEGFRDEGINVCVIDKDTETGDQFPAQKVANPKEQAIATDVSMVSGLERMVVVFIPDDPKPDSGRSGGEQKPPSLEHGRLKGLGKINRKAAWYCLSSTEGDFSLPSDGPPVKWLSHGGHSGRVVDCAACGHALGRYLVQELHISKSSAKDSGSHKLHFRDILITTCGASLKKTAFVEGFRDEGINVCVIDKDTETGDQFPAQKVANPKEQAIATDVSMVSGLERMVVVFIPDDPKPDSGRSGGEQKPPSLEHGRLKGLGKINRKAAWYVMSRSLSHGINLPFQRRTSAVTLLVFL</sequence>
<dbReference type="AlphaFoldDB" id="A0ABD0KA14"/>
<feature type="region of interest" description="Disordered" evidence="1">
    <location>
        <begin position="805"/>
        <end position="828"/>
    </location>
</feature>
<protein>
    <submittedName>
        <fullName evidence="2">Uncharacterized protein</fullName>
    </submittedName>
</protein>
<organism evidence="2 3">
    <name type="scientific">Batillaria attramentaria</name>
    <dbReference type="NCBI Taxonomy" id="370345"/>
    <lineage>
        <taxon>Eukaryota</taxon>
        <taxon>Metazoa</taxon>
        <taxon>Spiralia</taxon>
        <taxon>Lophotrochozoa</taxon>
        <taxon>Mollusca</taxon>
        <taxon>Gastropoda</taxon>
        <taxon>Caenogastropoda</taxon>
        <taxon>Sorbeoconcha</taxon>
        <taxon>Cerithioidea</taxon>
        <taxon>Batillariidae</taxon>
        <taxon>Batillaria</taxon>
    </lineage>
</organism>
<name>A0ABD0KA14_9CAEN</name>
<gene>
    <name evidence="2" type="ORF">BaRGS_00024853</name>
</gene>
<evidence type="ECO:0000256" key="1">
    <source>
        <dbReference type="SAM" id="MobiDB-lite"/>
    </source>
</evidence>
<keyword evidence="3" id="KW-1185">Reference proteome</keyword>
<comment type="caution">
    <text evidence="2">The sequence shown here is derived from an EMBL/GenBank/DDBJ whole genome shotgun (WGS) entry which is preliminary data.</text>
</comment>
<proteinExistence type="predicted"/>
<accession>A0ABD0KA14</accession>
<evidence type="ECO:0000313" key="2">
    <source>
        <dbReference type="EMBL" id="KAK7483969.1"/>
    </source>
</evidence>